<gene>
    <name evidence="3" type="ORF">PG1C_03405</name>
</gene>
<dbReference type="Proteomes" id="UP000061603">
    <property type="component" value="Chromosome"/>
</dbReference>
<evidence type="ECO:0000313" key="4">
    <source>
        <dbReference type="Proteomes" id="UP000061603"/>
    </source>
</evidence>
<keyword evidence="2" id="KW-0732">Signal</keyword>
<keyword evidence="4" id="KW-1185">Reference proteome</keyword>
<feature type="signal peptide" evidence="2">
    <location>
        <begin position="1"/>
        <end position="27"/>
    </location>
</feature>
<name>A0A0C5J801_9PROT</name>
<sequence>MHFNITATTQRWLLCAFITLTAISAHASCGSAFCSIDNHWDAQGLTHNEGLSLDLHYSWAKADRLRAGSSRINAEAPSASGDELENKRTINQVLSADFEYAINPRWNIAIGLPLMIRDHTHTLDSITGTSVDQQAKFSQLGDIRVVGKYKLDSGSPFSGSGLRFGLKLPTGAINKTMSPSDPADPTTPYKLERSSQPGTGSTDLILGAYHYNGTPGSGWNWFFSGEAQAAIDTRDAYRPGKTLNLNLGLSRTLSSTTSALLQLNTQYRGRDTGANANPASGGYSIHLSPGLSIAVTSQTRVYGFLQVALRQYANTDPAIPGSGQLTAPWSLALGVNHRF</sequence>
<evidence type="ECO:0000256" key="2">
    <source>
        <dbReference type="SAM" id="SignalP"/>
    </source>
</evidence>
<dbReference type="EMBL" id="CP010554">
    <property type="protein sequence ID" value="AJP47769.1"/>
    <property type="molecule type" value="Genomic_DNA"/>
</dbReference>
<feature type="region of interest" description="Disordered" evidence="1">
    <location>
        <begin position="173"/>
        <end position="198"/>
    </location>
</feature>
<protein>
    <submittedName>
        <fullName evidence="3">Uncharacterized protein</fullName>
    </submittedName>
</protein>
<evidence type="ECO:0000313" key="3">
    <source>
        <dbReference type="EMBL" id="AJP47769.1"/>
    </source>
</evidence>
<evidence type="ECO:0000256" key="1">
    <source>
        <dbReference type="SAM" id="MobiDB-lite"/>
    </source>
</evidence>
<proteinExistence type="predicted"/>
<dbReference type="PATRIC" id="fig|1565605.3.peg.717"/>
<organism evidence="3 4">
    <name type="scientific">Rugosibacter aromaticivorans</name>
    <dbReference type="NCBI Taxonomy" id="1565605"/>
    <lineage>
        <taxon>Bacteria</taxon>
        <taxon>Pseudomonadati</taxon>
        <taxon>Pseudomonadota</taxon>
        <taxon>Betaproteobacteria</taxon>
        <taxon>Nitrosomonadales</taxon>
        <taxon>Sterolibacteriaceae</taxon>
        <taxon>Rugosibacter</taxon>
    </lineage>
</organism>
<dbReference type="HOGENOM" id="CLU_068856_0_0_4"/>
<dbReference type="AlphaFoldDB" id="A0A0C5J801"/>
<dbReference type="KEGG" id="rbu:PG1C_03405"/>
<reference evidence="3 4" key="1">
    <citation type="journal article" date="2015" name="Genome Announc.">
        <title>Complete Genome Sequence of a Novel Bacterium within the Family Rhodocyclaceae That Degrades Polycyclic Aromatic Hydrocarbons.</title>
        <authorList>
            <person name="Singleton D.R."/>
            <person name="Dickey A.N."/>
            <person name="Scholl E.H."/>
            <person name="Wright F.A."/>
            <person name="Aitken M.D."/>
        </authorList>
    </citation>
    <scope>NUCLEOTIDE SEQUENCE [LARGE SCALE GENOMIC DNA]</scope>
    <source>
        <strain evidence="4">PG1-Ca6</strain>
    </source>
</reference>
<dbReference type="STRING" id="1565605.PG1C_03405"/>
<feature type="chain" id="PRO_5002189564" evidence="2">
    <location>
        <begin position="28"/>
        <end position="339"/>
    </location>
</feature>
<accession>A0A0C5J801</accession>
<dbReference type="RefSeq" id="WP_202636034.1">
    <property type="nucleotide sequence ID" value="NZ_CP010554.1"/>
</dbReference>